<sequence>MQTTLIAKCTPSKGKHVAKYKVDVMTIRKLVSVGVASVVLSFGVQVNASSGWELEAISKSTGYSVHGQKGSANQFGLLKHSNTCGADELYISWASDSANIWSLAGQKVSLAADFDGVALDIPLEVISIRPLKGNQHQVIFGHSFANPELLALMTAAGSVNLMMTSSDVAQYFTVTGDNFPLQGFAQARSKALTRCESQSG</sequence>
<dbReference type="Proteomes" id="UP000074119">
    <property type="component" value="Chromosome"/>
</dbReference>
<name>A0A127M8U3_9GAMM</name>
<dbReference type="KEGG" id="zal:AZF00_15765"/>
<protein>
    <submittedName>
        <fullName evidence="1">Uncharacterized protein</fullName>
    </submittedName>
</protein>
<dbReference type="STRING" id="1470434.AZF00_15765"/>
<evidence type="ECO:0000313" key="1">
    <source>
        <dbReference type="EMBL" id="AMO69664.1"/>
    </source>
</evidence>
<organism evidence="1 2">
    <name type="scientific">Zhongshania aliphaticivorans</name>
    <dbReference type="NCBI Taxonomy" id="1470434"/>
    <lineage>
        <taxon>Bacteria</taxon>
        <taxon>Pseudomonadati</taxon>
        <taxon>Pseudomonadota</taxon>
        <taxon>Gammaproteobacteria</taxon>
        <taxon>Cellvibrionales</taxon>
        <taxon>Spongiibacteraceae</taxon>
        <taxon>Zhongshania</taxon>
    </lineage>
</organism>
<proteinExistence type="predicted"/>
<gene>
    <name evidence="1" type="ORF">AZF00_15765</name>
</gene>
<evidence type="ECO:0000313" key="2">
    <source>
        <dbReference type="Proteomes" id="UP000074119"/>
    </source>
</evidence>
<reference evidence="1 2" key="1">
    <citation type="submission" date="2015-12" db="EMBL/GenBank/DDBJ databases">
        <authorList>
            <person name="Shamseldin A."/>
            <person name="Moawad H."/>
            <person name="Abd El-Rahim W.M."/>
            <person name="Sadowsky M.J."/>
        </authorList>
    </citation>
    <scope>NUCLEOTIDE SEQUENCE [LARGE SCALE GENOMIC DNA]</scope>
    <source>
        <strain evidence="1 2">SM2</strain>
    </source>
</reference>
<accession>A0A127M8U3</accession>
<dbReference type="EMBL" id="CP014544">
    <property type="protein sequence ID" value="AMO69664.1"/>
    <property type="molecule type" value="Genomic_DNA"/>
</dbReference>
<dbReference type="AlphaFoldDB" id="A0A127M8U3"/>